<dbReference type="GO" id="GO:0051301">
    <property type="term" value="P:cell division"/>
    <property type="evidence" value="ECO:0007669"/>
    <property type="project" value="UniProtKB-KW"/>
</dbReference>
<keyword evidence="11" id="KW-0131">Cell cycle</keyword>
<evidence type="ECO:0000256" key="11">
    <source>
        <dbReference type="ARBA" id="ARBA00023306"/>
    </source>
</evidence>
<evidence type="ECO:0000256" key="9">
    <source>
        <dbReference type="ARBA" id="ARBA00022838"/>
    </source>
</evidence>
<dbReference type="Gene3D" id="6.10.250.1400">
    <property type="match status" value="1"/>
</dbReference>
<evidence type="ECO:0000256" key="8">
    <source>
        <dbReference type="ARBA" id="ARBA00022776"/>
    </source>
</evidence>
<comment type="similarity">
    <text evidence="3">Belongs to the SKA3 family.</text>
</comment>
<dbReference type="GeneTree" id="ENSGT00500000045005"/>
<evidence type="ECO:0000256" key="6">
    <source>
        <dbReference type="ARBA" id="ARBA00022618"/>
    </source>
</evidence>
<keyword evidence="10" id="KW-0206">Cytoskeleton</keyword>
<keyword evidence="12" id="KW-0137">Centromere</keyword>
<evidence type="ECO:0000256" key="5">
    <source>
        <dbReference type="ARBA" id="ARBA00022490"/>
    </source>
</evidence>
<dbReference type="InterPro" id="IPR033341">
    <property type="entry name" value="SKA3"/>
</dbReference>
<keyword evidence="15" id="KW-1185">Reference proteome</keyword>
<keyword evidence="7" id="KW-0493">Microtubule</keyword>
<feature type="region of interest" description="Disordered" evidence="13">
    <location>
        <begin position="97"/>
        <end position="142"/>
    </location>
</feature>
<dbReference type="PANTHER" id="PTHR48118">
    <property type="entry name" value="SPINDLE AND KINETOCHORE-ASSOCIATED PROTEIN 3"/>
    <property type="match status" value="1"/>
</dbReference>
<dbReference type="Proteomes" id="UP000694565">
    <property type="component" value="Unplaced"/>
</dbReference>
<evidence type="ECO:0000313" key="15">
    <source>
        <dbReference type="Proteomes" id="UP000694565"/>
    </source>
</evidence>
<dbReference type="GO" id="GO:0005876">
    <property type="term" value="C:spindle microtubule"/>
    <property type="evidence" value="ECO:0007669"/>
    <property type="project" value="TreeGrafter"/>
</dbReference>
<dbReference type="PANTHER" id="PTHR48118:SF1">
    <property type="entry name" value="SPINDLE AND KINETOCHORE-ASSOCIATED PROTEIN 3"/>
    <property type="match status" value="1"/>
</dbReference>
<evidence type="ECO:0000256" key="3">
    <source>
        <dbReference type="ARBA" id="ARBA00007716"/>
    </source>
</evidence>
<evidence type="ECO:0000313" key="14">
    <source>
        <dbReference type="Ensembl" id="ENSCLMP00005031645.1"/>
    </source>
</evidence>
<evidence type="ECO:0000256" key="10">
    <source>
        <dbReference type="ARBA" id="ARBA00023212"/>
    </source>
</evidence>
<gene>
    <name evidence="14" type="primary">ska3</name>
</gene>
<dbReference type="GO" id="GO:0000278">
    <property type="term" value="P:mitotic cell cycle"/>
    <property type="evidence" value="ECO:0007669"/>
    <property type="project" value="TreeGrafter"/>
</dbReference>
<keyword evidence="9" id="KW-0995">Kinetochore</keyword>
<keyword evidence="4" id="KW-0158">Chromosome</keyword>
<dbReference type="GO" id="GO:0000940">
    <property type="term" value="C:outer kinetochore"/>
    <property type="evidence" value="ECO:0007669"/>
    <property type="project" value="InterPro"/>
</dbReference>
<protein>
    <recommendedName>
        <fullName evidence="16">Spindle and kinetochore-associated protein 3</fullName>
    </recommendedName>
</protein>
<dbReference type="AlphaFoldDB" id="A0A8C2ZR40"/>
<evidence type="ECO:0000256" key="1">
    <source>
        <dbReference type="ARBA" id="ARBA00004186"/>
    </source>
</evidence>
<proteinExistence type="inferred from homology"/>
<evidence type="ECO:0000256" key="7">
    <source>
        <dbReference type="ARBA" id="ARBA00022701"/>
    </source>
</evidence>
<feature type="region of interest" description="Disordered" evidence="13">
    <location>
        <begin position="267"/>
        <end position="309"/>
    </location>
</feature>
<keyword evidence="5" id="KW-0963">Cytoplasm</keyword>
<name>A0A8C2ZR40_CYCLU</name>
<dbReference type="GO" id="GO:0007059">
    <property type="term" value="P:chromosome segregation"/>
    <property type="evidence" value="ECO:0007669"/>
    <property type="project" value="InterPro"/>
</dbReference>
<comment type="subcellular location">
    <subcellularLocation>
        <location evidence="2">Chromosome</location>
        <location evidence="2">Centromere</location>
        <location evidence="2">Kinetochore</location>
    </subcellularLocation>
    <subcellularLocation>
        <location evidence="1">Cytoplasm</location>
        <location evidence="1">Cytoskeleton</location>
        <location evidence="1">Spindle</location>
    </subcellularLocation>
</comment>
<evidence type="ECO:0008006" key="16">
    <source>
        <dbReference type="Google" id="ProtNLM"/>
    </source>
</evidence>
<evidence type="ECO:0000256" key="12">
    <source>
        <dbReference type="ARBA" id="ARBA00023328"/>
    </source>
</evidence>
<keyword evidence="6" id="KW-0132">Cell division</keyword>
<reference evidence="14" key="1">
    <citation type="submission" date="2025-08" db="UniProtKB">
        <authorList>
            <consortium name="Ensembl"/>
        </authorList>
    </citation>
    <scope>IDENTIFICATION</scope>
</reference>
<evidence type="ECO:0000256" key="4">
    <source>
        <dbReference type="ARBA" id="ARBA00022454"/>
    </source>
</evidence>
<evidence type="ECO:0000256" key="2">
    <source>
        <dbReference type="ARBA" id="ARBA00004629"/>
    </source>
</evidence>
<feature type="compositionally biased region" description="Basic and acidic residues" evidence="13">
    <location>
        <begin position="97"/>
        <end position="108"/>
    </location>
</feature>
<evidence type="ECO:0000256" key="13">
    <source>
        <dbReference type="SAM" id="MobiDB-lite"/>
    </source>
</evidence>
<reference evidence="14" key="2">
    <citation type="submission" date="2025-09" db="UniProtKB">
        <authorList>
            <consortium name="Ensembl"/>
        </authorList>
    </citation>
    <scope>IDENTIFICATION</scope>
</reference>
<keyword evidence="8" id="KW-0498">Mitosis</keyword>
<organism evidence="14 15">
    <name type="scientific">Cyclopterus lumpus</name>
    <name type="common">Lumpsucker</name>
    <dbReference type="NCBI Taxonomy" id="8103"/>
    <lineage>
        <taxon>Eukaryota</taxon>
        <taxon>Metazoa</taxon>
        <taxon>Chordata</taxon>
        <taxon>Craniata</taxon>
        <taxon>Vertebrata</taxon>
        <taxon>Euteleostomi</taxon>
        <taxon>Actinopterygii</taxon>
        <taxon>Neopterygii</taxon>
        <taxon>Teleostei</taxon>
        <taxon>Neoteleostei</taxon>
        <taxon>Acanthomorphata</taxon>
        <taxon>Eupercaria</taxon>
        <taxon>Perciformes</taxon>
        <taxon>Cottioidei</taxon>
        <taxon>Cottales</taxon>
        <taxon>Cyclopteridae</taxon>
        <taxon>Cyclopterus</taxon>
    </lineage>
</organism>
<dbReference type="Ensembl" id="ENSCLMT00005033007.1">
    <property type="protein sequence ID" value="ENSCLMP00005031645.1"/>
    <property type="gene ID" value="ENSCLMG00005015278.1"/>
</dbReference>
<sequence length="512" mass="57437">MAVTLESETVKLQHAFENRDDDVDDDASAKASRAYHEVNCEVGVLKEQIQGQIAQQKREENEAAGFIEACRVLEQRVAKDIQGLRGHWGKYGYQAKDEPSEVKGEAAGEPKSSPGGEGENLEEDGGHRSSPPPFPDTLRTPRLSDFGLSEVAMKRAGGGWCSEVSPMPPFLSTPTPLTPKCALRMDDDEPQTHLMADFGLSERTAFLNNDFTMDLFRKNEHLVDGNELNQISRYLARKDILMFYISLFFWPPAQNLESPEPPVFYTPGFKIKKPNRDRSPPAQSDGDPEFPDRHGNLPATPEAPVFQTPSMNRMATSGKVRTFNVCLFISSSRLNEQSFLHVCSQNAPQPEPIDMDAEAHLHSPRSKRRWEEEVPDMSDLSSVTQDICKVSPEILHRTPHLIYTFSWLDLSNYSPRVSSRAVRLSEVSESEFQSLPKYLKQMTLLSLNRAVMNINMFTGESRGGQTEFRMEDLSRICVTGTKTPLYVLCLVELKRLQQTGGARGSSVYTLCN</sequence>
<accession>A0A8C2ZR40</accession>